<proteinExistence type="predicted"/>
<dbReference type="KEGG" id="ehx:EMIHUDRAFT_447379"/>
<dbReference type="EnsemblProtists" id="EOD16611">
    <property type="protein sequence ID" value="EOD16611"/>
    <property type="gene ID" value="EMIHUDRAFT_445370"/>
</dbReference>
<dbReference type="GeneID" id="17262769"/>
<dbReference type="GeneID" id="17280860"/>
<keyword evidence="2" id="KW-1185">Reference proteome</keyword>
<dbReference type="GeneID" id="17286776"/>
<dbReference type="KEGG" id="ehx:EMIHUDRAFT_431806"/>
<protein>
    <submittedName>
        <fullName evidence="1">Uncharacterized protein</fullName>
    </submittedName>
</protein>
<name>A0A0D3IZC6_EMIH1</name>
<organism evidence="1 2">
    <name type="scientific">Emiliania huxleyi (strain CCMP1516)</name>
    <dbReference type="NCBI Taxonomy" id="280463"/>
    <lineage>
        <taxon>Eukaryota</taxon>
        <taxon>Haptista</taxon>
        <taxon>Haptophyta</taxon>
        <taxon>Prymnesiophyceae</taxon>
        <taxon>Isochrysidales</taxon>
        <taxon>Noelaerhabdaceae</taxon>
        <taxon>Emiliania</taxon>
    </lineage>
</organism>
<dbReference type="KEGG" id="ehx:EMIHUDRAFT_433907"/>
<dbReference type="RefSeq" id="XP_005769040.1">
    <property type="nucleotide sequence ID" value="XM_005768983.1"/>
</dbReference>
<dbReference type="EnsemblProtists" id="EOD41795">
    <property type="protein sequence ID" value="EOD41795"/>
    <property type="gene ID" value="EMIHUDRAFT_431806"/>
</dbReference>
<dbReference type="RefSeq" id="XP_005788019.1">
    <property type="nucleotide sequence ID" value="XM_005787962.1"/>
</dbReference>
<sequence length="92" mass="9828">HSNAFLCRPFDGSCARFAHGSVRLAARRCRLARGSTSSVAPAAAALGQHGRAGCATRRGTVGPATSRRRHHTRCPRLRRPCASCIADILSYV</sequence>
<dbReference type="Proteomes" id="UP000013827">
    <property type="component" value="Unassembled WGS sequence"/>
</dbReference>
<reference evidence="2" key="1">
    <citation type="journal article" date="2013" name="Nature">
        <title>Pan genome of the phytoplankton Emiliania underpins its global distribution.</title>
        <authorList>
            <person name="Read B.A."/>
            <person name="Kegel J."/>
            <person name="Klute M.J."/>
            <person name="Kuo A."/>
            <person name="Lefebvre S.C."/>
            <person name="Maumus F."/>
            <person name="Mayer C."/>
            <person name="Miller J."/>
            <person name="Monier A."/>
            <person name="Salamov A."/>
            <person name="Young J."/>
            <person name="Aguilar M."/>
            <person name="Claverie J.M."/>
            <person name="Frickenhaus S."/>
            <person name="Gonzalez K."/>
            <person name="Herman E.K."/>
            <person name="Lin Y.C."/>
            <person name="Napier J."/>
            <person name="Ogata H."/>
            <person name="Sarno A.F."/>
            <person name="Shmutz J."/>
            <person name="Schroeder D."/>
            <person name="de Vargas C."/>
            <person name="Verret F."/>
            <person name="von Dassow P."/>
            <person name="Valentin K."/>
            <person name="Van de Peer Y."/>
            <person name="Wheeler G."/>
            <person name="Dacks J.B."/>
            <person name="Delwiche C.F."/>
            <person name="Dyhrman S.T."/>
            <person name="Glockner G."/>
            <person name="John U."/>
            <person name="Richards T."/>
            <person name="Worden A.Z."/>
            <person name="Zhang X."/>
            <person name="Grigoriev I.V."/>
            <person name="Allen A.E."/>
            <person name="Bidle K."/>
            <person name="Borodovsky M."/>
            <person name="Bowler C."/>
            <person name="Brownlee C."/>
            <person name="Cock J.M."/>
            <person name="Elias M."/>
            <person name="Gladyshev V.N."/>
            <person name="Groth M."/>
            <person name="Guda C."/>
            <person name="Hadaegh A."/>
            <person name="Iglesias-Rodriguez M.D."/>
            <person name="Jenkins J."/>
            <person name="Jones B.M."/>
            <person name="Lawson T."/>
            <person name="Leese F."/>
            <person name="Lindquist E."/>
            <person name="Lobanov A."/>
            <person name="Lomsadze A."/>
            <person name="Malik S.B."/>
            <person name="Marsh M.E."/>
            <person name="Mackinder L."/>
            <person name="Mock T."/>
            <person name="Mueller-Roeber B."/>
            <person name="Pagarete A."/>
            <person name="Parker M."/>
            <person name="Probert I."/>
            <person name="Quesneville H."/>
            <person name="Raines C."/>
            <person name="Rensing S.A."/>
            <person name="Riano-Pachon D.M."/>
            <person name="Richier S."/>
            <person name="Rokitta S."/>
            <person name="Shiraiwa Y."/>
            <person name="Soanes D.M."/>
            <person name="van der Giezen M."/>
            <person name="Wahlund T.M."/>
            <person name="Williams B."/>
            <person name="Wilson W."/>
            <person name="Wolfe G."/>
            <person name="Wurch L.L."/>
        </authorList>
    </citation>
    <scope>NUCLEOTIDE SEQUENCE</scope>
</reference>
<dbReference type="PaxDb" id="2903-EOD16611"/>
<accession>A0A0D3IZC6</accession>
<dbReference type="GeneID" id="17287065"/>
<evidence type="ECO:0000313" key="1">
    <source>
        <dbReference type="EnsemblProtists" id="EOD16611"/>
    </source>
</evidence>
<dbReference type="KEGG" id="ehx:EMIHUDRAFT_445370"/>
<reference evidence="1" key="2">
    <citation type="submission" date="2024-10" db="UniProtKB">
        <authorList>
            <consortium name="EnsemblProtists"/>
        </authorList>
    </citation>
    <scope>IDENTIFICATION</scope>
</reference>
<dbReference type="RefSeq" id="XP_005794224.1">
    <property type="nucleotide sequence ID" value="XM_005794167.1"/>
</dbReference>
<dbReference type="HOGENOM" id="CLU_2419793_0_0_1"/>
<evidence type="ECO:0000313" key="2">
    <source>
        <dbReference type="Proteomes" id="UP000013827"/>
    </source>
</evidence>
<dbReference type="AlphaFoldDB" id="A0A0D3IZC6"/>
<dbReference type="RefSeq" id="XP_005793935.1">
    <property type="nucleotide sequence ID" value="XM_005793878.1"/>
</dbReference>